<evidence type="ECO:0000313" key="2">
    <source>
        <dbReference type="Proteomes" id="UP001589894"/>
    </source>
</evidence>
<reference evidence="1 2" key="1">
    <citation type="submission" date="2024-09" db="EMBL/GenBank/DDBJ databases">
        <authorList>
            <person name="Sun Q."/>
            <person name="Mori K."/>
        </authorList>
    </citation>
    <scope>NUCLEOTIDE SEQUENCE [LARGE SCALE GENOMIC DNA]</scope>
    <source>
        <strain evidence="1 2">TBRC 2205</strain>
    </source>
</reference>
<accession>A0ABV6P372</accession>
<keyword evidence="2" id="KW-1185">Reference proteome</keyword>
<organism evidence="1 2">
    <name type="scientific">Plantactinospora siamensis</name>
    <dbReference type="NCBI Taxonomy" id="555372"/>
    <lineage>
        <taxon>Bacteria</taxon>
        <taxon>Bacillati</taxon>
        <taxon>Actinomycetota</taxon>
        <taxon>Actinomycetes</taxon>
        <taxon>Micromonosporales</taxon>
        <taxon>Micromonosporaceae</taxon>
        <taxon>Plantactinospora</taxon>
    </lineage>
</organism>
<proteinExistence type="predicted"/>
<gene>
    <name evidence="1" type="ORF">ACFFHU_25485</name>
</gene>
<dbReference type="RefSeq" id="WP_377342779.1">
    <property type="nucleotide sequence ID" value="NZ_JBHLUE010000026.1"/>
</dbReference>
<dbReference type="Proteomes" id="UP001589894">
    <property type="component" value="Unassembled WGS sequence"/>
</dbReference>
<dbReference type="EMBL" id="JBHLUE010000026">
    <property type="protein sequence ID" value="MFC0567475.1"/>
    <property type="molecule type" value="Genomic_DNA"/>
</dbReference>
<evidence type="ECO:0008006" key="3">
    <source>
        <dbReference type="Google" id="ProtNLM"/>
    </source>
</evidence>
<name>A0ABV6P372_9ACTN</name>
<evidence type="ECO:0000313" key="1">
    <source>
        <dbReference type="EMBL" id="MFC0567475.1"/>
    </source>
</evidence>
<comment type="caution">
    <text evidence="1">The sequence shown here is derived from an EMBL/GenBank/DDBJ whole genome shotgun (WGS) entry which is preliminary data.</text>
</comment>
<protein>
    <recommendedName>
        <fullName evidence="3">Bacterial transcriptional activator domain-containing protein</fullName>
    </recommendedName>
</protein>
<sequence length="206" mass="22298">MIRGEVGWTVQQIVLRPSRHAPAVRLDAVVQFLATPRVNGYTCAVPLTGAWDEPASVDDYEPVMAAMTRAILVQGAPFLDRYGSLDGYLDHLRDQAAPDPALGVDWLDMNTAEELTYLHLVRGDLAAAADAAQEAERSADEDRRHPIPSLWVQRGLDRVRQVMAIARRNPDEARSLLARNAASAAAALALPEPTPGAGFPSKGDGR</sequence>